<gene>
    <name evidence="3" type="ORF">AVDCRST_MAG85-3944</name>
</gene>
<evidence type="ECO:0000256" key="1">
    <source>
        <dbReference type="ARBA" id="ARBA00007689"/>
    </source>
</evidence>
<evidence type="ECO:0000259" key="2">
    <source>
        <dbReference type="Pfam" id="PF03795"/>
    </source>
</evidence>
<accession>A0A6J4TWM0</accession>
<comment type="similarity">
    <text evidence="1">Belongs to the YciI family.</text>
</comment>
<organism evidence="3">
    <name type="scientific">uncultured Solirubrobacteraceae bacterium</name>
    <dbReference type="NCBI Taxonomy" id="1162706"/>
    <lineage>
        <taxon>Bacteria</taxon>
        <taxon>Bacillati</taxon>
        <taxon>Actinomycetota</taxon>
        <taxon>Thermoleophilia</taxon>
        <taxon>Solirubrobacterales</taxon>
        <taxon>Solirubrobacteraceae</taxon>
        <taxon>environmental samples</taxon>
    </lineage>
</organism>
<dbReference type="Gene3D" id="3.30.70.1060">
    <property type="entry name" value="Dimeric alpha+beta barrel"/>
    <property type="match status" value="1"/>
</dbReference>
<dbReference type="InterPro" id="IPR011008">
    <property type="entry name" value="Dimeric_a/b-barrel"/>
</dbReference>
<dbReference type="SUPFAM" id="SSF54909">
    <property type="entry name" value="Dimeric alpha+beta barrel"/>
    <property type="match status" value="1"/>
</dbReference>
<dbReference type="InterPro" id="IPR005545">
    <property type="entry name" value="YCII"/>
</dbReference>
<sequence>MKYMLLLYSTDEKRPPRGADTDRWQAVTEEMRTAGVLLDGDALHDTDAATTLRDGTVTDGPFAETKEILGGYYAIDVPDLDAATEWARKLPIAEYGSIEIRPVFDYQLA</sequence>
<feature type="domain" description="YCII-related" evidence="2">
    <location>
        <begin position="1"/>
        <end position="105"/>
    </location>
</feature>
<dbReference type="PANTHER" id="PTHR35174:SF3">
    <property type="entry name" value="BLL7171 PROTEIN"/>
    <property type="match status" value="1"/>
</dbReference>
<dbReference type="Pfam" id="PF03795">
    <property type="entry name" value="YCII"/>
    <property type="match status" value="1"/>
</dbReference>
<protein>
    <recommendedName>
        <fullName evidence="2">YCII-related domain-containing protein</fullName>
    </recommendedName>
</protein>
<dbReference type="AlphaFoldDB" id="A0A6J4TWM0"/>
<name>A0A6J4TWM0_9ACTN</name>
<reference evidence="3" key="1">
    <citation type="submission" date="2020-02" db="EMBL/GenBank/DDBJ databases">
        <authorList>
            <person name="Meier V. D."/>
        </authorList>
    </citation>
    <scope>NUCLEOTIDE SEQUENCE</scope>
    <source>
        <strain evidence="3">AVDCRST_MAG85</strain>
    </source>
</reference>
<evidence type="ECO:0000313" key="3">
    <source>
        <dbReference type="EMBL" id="CAA9534169.1"/>
    </source>
</evidence>
<dbReference type="PANTHER" id="PTHR35174">
    <property type="entry name" value="BLL7171 PROTEIN-RELATED"/>
    <property type="match status" value="1"/>
</dbReference>
<proteinExistence type="inferred from homology"/>
<dbReference type="EMBL" id="CADCVT010000444">
    <property type="protein sequence ID" value="CAA9534169.1"/>
    <property type="molecule type" value="Genomic_DNA"/>
</dbReference>